<protein>
    <submittedName>
        <fullName evidence="2">Uncharacterized protein</fullName>
    </submittedName>
</protein>
<name>A0A4R7B137_9NEIS</name>
<accession>A0A4R7B137</accession>
<dbReference type="AlphaFoldDB" id="A0A4R7B137"/>
<reference evidence="2 3" key="1">
    <citation type="submission" date="2019-03" db="EMBL/GenBank/DDBJ databases">
        <title>Genomic Encyclopedia of Type Strains, Phase III (KMG-III): the genomes of soil and plant-associated and newly described type strains.</title>
        <authorList>
            <person name="Whitman W."/>
        </authorList>
    </citation>
    <scope>NUCLEOTIDE SEQUENCE [LARGE SCALE GENOMIC DNA]</scope>
    <source>
        <strain evidence="2 3">CECT 8976</strain>
    </source>
</reference>
<proteinExistence type="predicted"/>
<evidence type="ECO:0000313" key="3">
    <source>
        <dbReference type="Proteomes" id="UP000295611"/>
    </source>
</evidence>
<keyword evidence="3" id="KW-1185">Reference proteome</keyword>
<keyword evidence="1" id="KW-0472">Membrane</keyword>
<feature type="transmembrane region" description="Helical" evidence="1">
    <location>
        <begin position="55"/>
        <end position="74"/>
    </location>
</feature>
<evidence type="ECO:0000256" key="1">
    <source>
        <dbReference type="SAM" id="Phobius"/>
    </source>
</evidence>
<dbReference type="EMBL" id="SNZP01000010">
    <property type="protein sequence ID" value="TDR76609.1"/>
    <property type="molecule type" value="Genomic_DNA"/>
</dbReference>
<sequence>MITAIILISLFLICALQLVIAIHAFRISTREGLLCLFFPLYVYFFARKTDSARKWLLTLYAALGLLLVGVILAAV</sequence>
<feature type="transmembrane region" description="Helical" evidence="1">
    <location>
        <begin position="31"/>
        <end position="46"/>
    </location>
</feature>
<keyword evidence="1" id="KW-0812">Transmembrane</keyword>
<dbReference type="RefSeq" id="WP_133681796.1">
    <property type="nucleotide sequence ID" value="NZ_SNZP01000010.1"/>
</dbReference>
<organism evidence="2 3">
    <name type="scientific">Paludibacterium purpuratum</name>
    <dbReference type="NCBI Taxonomy" id="1144873"/>
    <lineage>
        <taxon>Bacteria</taxon>
        <taxon>Pseudomonadati</taxon>
        <taxon>Pseudomonadota</taxon>
        <taxon>Betaproteobacteria</taxon>
        <taxon>Neisseriales</taxon>
        <taxon>Chromobacteriaceae</taxon>
        <taxon>Paludibacterium</taxon>
    </lineage>
</organism>
<gene>
    <name evidence="2" type="ORF">DFP86_11035</name>
</gene>
<dbReference type="Proteomes" id="UP000295611">
    <property type="component" value="Unassembled WGS sequence"/>
</dbReference>
<evidence type="ECO:0000313" key="2">
    <source>
        <dbReference type="EMBL" id="TDR76609.1"/>
    </source>
</evidence>
<comment type="caution">
    <text evidence="2">The sequence shown here is derived from an EMBL/GenBank/DDBJ whole genome shotgun (WGS) entry which is preliminary data.</text>
</comment>
<keyword evidence="1" id="KW-1133">Transmembrane helix</keyword>